<evidence type="ECO:0000256" key="1">
    <source>
        <dbReference type="SAM" id="Phobius"/>
    </source>
</evidence>
<dbReference type="EMBL" id="CAEY01001013">
    <property type="status" value="NOT_ANNOTATED_CDS"/>
    <property type="molecule type" value="Genomic_DNA"/>
</dbReference>
<sequence length="113" mass="13209">MKYQRVLFLIVMIMVLLMVFFVENTQAITNVSQNLLWIEWISFSASVSLIGILVIYYSNIVPEGVQRIFKYGKAAELHVQGIKKCNKIELPKRNYFNLVYQNLIHTISINRLL</sequence>
<dbReference type="Proteomes" id="UP000015104">
    <property type="component" value="Unassembled WGS sequence"/>
</dbReference>
<protein>
    <submittedName>
        <fullName evidence="3">Uncharacterized protein</fullName>
    </submittedName>
</protein>
<dbReference type="EnsemblMetazoa" id="tetur35g00470.1">
    <property type="protein sequence ID" value="tetur35g00470.1"/>
    <property type="gene ID" value="tetur35g00470"/>
</dbReference>
<reference evidence="3" key="2">
    <citation type="submission" date="2015-06" db="UniProtKB">
        <authorList>
            <consortium name="EnsemblMetazoa"/>
        </authorList>
    </citation>
    <scope>IDENTIFICATION</scope>
</reference>
<feature type="transmembrane region" description="Helical" evidence="1">
    <location>
        <begin position="37"/>
        <end position="57"/>
    </location>
</feature>
<organism evidence="3 4">
    <name type="scientific">Tetranychus urticae</name>
    <name type="common">Two-spotted spider mite</name>
    <dbReference type="NCBI Taxonomy" id="32264"/>
    <lineage>
        <taxon>Eukaryota</taxon>
        <taxon>Metazoa</taxon>
        <taxon>Ecdysozoa</taxon>
        <taxon>Arthropoda</taxon>
        <taxon>Chelicerata</taxon>
        <taxon>Arachnida</taxon>
        <taxon>Acari</taxon>
        <taxon>Acariformes</taxon>
        <taxon>Trombidiformes</taxon>
        <taxon>Prostigmata</taxon>
        <taxon>Eleutherengona</taxon>
        <taxon>Raphignathae</taxon>
        <taxon>Tetranychoidea</taxon>
        <taxon>Tetranychidae</taxon>
        <taxon>Tetranychus</taxon>
    </lineage>
</organism>
<evidence type="ECO:0000256" key="2">
    <source>
        <dbReference type="SAM" id="SignalP"/>
    </source>
</evidence>
<keyword evidence="4" id="KW-1185">Reference proteome</keyword>
<name>T1L373_TETUR</name>
<dbReference type="HOGENOM" id="CLU_2136638_0_0_1"/>
<dbReference type="AlphaFoldDB" id="T1L373"/>
<evidence type="ECO:0000313" key="3">
    <source>
        <dbReference type="EnsemblMetazoa" id="tetur35g00470.1"/>
    </source>
</evidence>
<dbReference type="STRING" id="32264.T1L373"/>
<evidence type="ECO:0000313" key="4">
    <source>
        <dbReference type="Proteomes" id="UP000015104"/>
    </source>
</evidence>
<keyword evidence="2" id="KW-0732">Signal</keyword>
<feature type="chain" id="PRO_5004592183" evidence="2">
    <location>
        <begin position="28"/>
        <end position="113"/>
    </location>
</feature>
<reference evidence="4" key="1">
    <citation type="submission" date="2011-08" db="EMBL/GenBank/DDBJ databases">
        <authorList>
            <person name="Rombauts S."/>
        </authorList>
    </citation>
    <scope>NUCLEOTIDE SEQUENCE</scope>
    <source>
        <strain evidence="4">London</strain>
    </source>
</reference>
<accession>T1L373</accession>
<keyword evidence="1" id="KW-1133">Transmembrane helix</keyword>
<feature type="signal peptide" evidence="2">
    <location>
        <begin position="1"/>
        <end position="27"/>
    </location>
</feature>
<keyword evidence="1" id="KW-0812">Transmembrane</keyword>
<keyword evidence="1" id="KW-0472">Membrane</keyword>
<proteinExistence type="predicted"/>